<dbReference type="EMBL" id="FNCZ01000009">
    <property type="protein sequence ID" value="SDI32548.1"/>
    <property type="molecule type" value="Genomic_DNA"/>
</dbReference>
<evidence type="ECO:0000313" key="6">
    <source>
        <dbReference type="Proteomes" id="UP000199492"/>
    </source>
</evidence>
<dbReference type="PANTHER" id="PTHR24198">
    <property type="entry name" value="ANKYRIN REPEAT AND PROTEIN KINASE DOMAIN-CONTAINING PROTEIN"/>
    <property type="match status" value="1"/>
</dbReference>
<name>A0A1G8JMW5_9FLAO</name>
<keyword evidence="6" id="KW-1185">Reference proteome</keyword>
<keyword evidence="2 3" id="KW-0040">ANK repeat</keyword>
<feature type="chain" id="PRO_5011735785" evidence="4">
    <location>
        <begin position="22"/>
        <end position="493"/>
    </location>
</feature>
<dbReference type="RefSeq" id="WP_092470206.1">
    <property type="nucleotide sequence ID" value="NZ_FNCZ01000009.1"/>
</dbReference>
<dbReference type="SMART" id="SM00248">
    <property type="entry name" value="ANK"/>
    <property type="match status" value="9"/>
</dbReference>
<evidence type="ECO:0000256" key="2">
    <source>
        <dbReference type="ARBA" id="ARBA00023043"/>
    </source>
</evidence>
<organism evidence="5 6">
    <name type="scientific">Winogradskyella thalassocola</name>
    <dbReference type="NCBI Taxonomy" id="262004"/>
    <lineage>
        <taxon>Bacteria</taxon>
        <taxon>Pseudomonadati</taxon>
        <taxon>Bacteroidota</taxon>
        <taxon>Flavobacteriia</taxon>
        <taxon>Flavobacteriales</taxon>
        <taxon>Flavobacteriaceae</taxon>
        <taxon>Winogradskyella</taxon>
    </lineage>
</organism>
<dbReference type="PROSITE" id="PS50088">
    <property type="entry name" value="ANK_REPEAT"/>
    <property type="match status" value="5"/>
</dbReference>
<dbReference type="Proteomes" id="UP000199492">
    <property type="component" value="Unassembled WGS sequence"/>
</dbReference>
<feature type="repeat" description="ANK" evidence="3">
    <location>
        <begin position="261"/>
        <end position="294"/>
    </location>
</feature>
<dbReference type="Pfam" id="PF12796">
    <property type="entry name" value="Ank_2"/>
    <property type="match status" value="3"/>
</dbReference>
<protein>
    <submittedName>
        <fullName evidence="5">Ankyrin repeat</fullName>
    </submittedName>
</protein>
<dbReference type="PANTHER" id="PTHR24198:SF165">
    <property type="entry name" value="ANKYRIN REPEAT-CONTAINING PROTEIN-RELATED"/>
    <property type="match status" value="1"/>
</dbReference>
<evidence type="ECO:0000256" key="3">
    <source>
        <dbReference type="PROSITE-ProRule" id="PRU00023"/>
    </source>
</evidence>
<evidence type="ECO:0000256" key="1">
    <source>
        <dbReference type="ARBA" id="ARBA00022737"/>
    </source>
</evidence>
<feature type="repeat" description="ANK" evidence="3">
    <location>
        <begin position="401"/>
        <end position="433"/>
    </location>
</feature>
<evidence type="ECO:0000313" key="5">
    <source>
        <dbReference type="EMBL" id="SDI32548.1"/>
    </source>
</evidence>
<dbReference type="OrthoDB" id="2575953at2"/>
<dbReference type="Gene3D" id="1.25.40.20">
    <property type="entry name" value="Ankyrin repeat-containing domain"/>
    <property type="match status" value="3"/>
</dbReference>
<evidence type="ECO:0000256" key="4">
    <source>
        <dbReference type="SAM" id="SignalP"/>
    </source>
</evidence>
<dbReference type="InterPro" id="IPR002110">
    <property type="entry name" value="Ankyrin_rpt"/>
</dbReference>
<feature type="repeat" description="ANK" evidence="3">
    <location>
        <begin position="328"/>
        <end position="360"/>
    </location>
</feature>
<dbReference type="SUPFAM" id="SSF48403">
    <property type="entry name" value="Ankyrin repeat"/>
    <property type="match status" value="1"/>
</dbReference>
<reference evidence="6" key="1">
    <citation type="submission" date="2016-10" db="EMBL/GenBank/DDBJ databases">
        <authorList>
            <person name="Varghese N."/>
            <person name="Submissions S."/>
        </authorList>
    </citation>
    <scope>NUCLEOTIDE SEQUENCE [LARGE SCALE GENOMIC DNA]</scope>
    <source>
        <strain evidence="6">DSM 15363</strain>
    </source>
</reference>
<dbReference type="STRING" id="262004.SAMN04489796_109129"/>
<proteinExistence type="predicted"/>
<dbReference type="InterPro" id="IPR036770">
    <property type="entry name" value="Ankyrin_rpt-contain_sf"/>
</dbReference>
<gene>
    <name evidence="5" type="ORF">SAMN04489796_109129</name>
</gene>
<accession>A0A1G8JMW5</accession>
<keyword evidence="1" id="KW-0677">Repeat</keyword>
<feature type="repeat" description="ANK" evidence="3">
    <location>
        <begin position="434"/>
        <end position="467"/>
    </location>
</feature>
<dbReference type="PROSITE" id="PS50297">
    <property type="entry name" value="ANK_REP_REGION"/>
    <property type="match status" value="4"/>
</dbReference>
<keyword evidence="4" id="KW-0732">Signal</keyword>
<feature type="repeat" description="ANK" evidence="3">
    <location>
        <begin position="93"/>
        <end position="125"/>
    </location>
</feature>
<sequence>MKTIKSILVILFVALSLSTFAQNENIFLDREFWGTQPTVETVKQKIIEGNNPAEANGNNFDGVVYATLQDAPLKTVIYMISQKGNDVNKLTHDGRTYAFWAAYKGNAELVQYLLENGAKTNITDDKGNSIINFAAGSGQQNTKVYDLVIKYGADLQKDLNTDGANALLIAAPNDPDFKLVSYFQSKGLDINSVDSDGNGIFNYVTKKGEIESLNALLKKGIKGTDEAFIFAANGARGTSNGIEVYKYLERVGLNPNVTNKEGVSALHILAARSKDLDVIKFLLDKGLEVSTKDSKGNNALMHAASSNNLEVVKLLADNIKSYNDTNTKDQSALTLAVGGNTSDVVEFLIKKGSKTTIVDNEGNNLVYYLIDSYSTRDKEAFSEKMELLAANKVDLTKVQKNGNTWFHLAAEKNSLDLLKLALKMNQDINAKNSEGNTALHLAALKANDDSVLKFLIENGAKKDIVTDFEESAYDLAQENELLKKGNISIEFLK</sequence>
<dbReference type="AlphaFoldDB" id="A0A1G8JMW5"/>
<feature type="signal peptide" evidence="4">
    <location>
        <begin position="1"/>
        <end position="21"/>
    </location>
</feature>